<feature type="compositionally biased region" description="Basic and acidic residues" evidence="1">
    <location>
        <begin position="55"/>
        <end position="80"/>
    </location>
</feature>
<dbReference type="EMBL" id="KI392979">
    <property type="protein sequence ID" value="ERN10100.1"/>
    <property type="molecule type" value="Genomic_DNA"/>
</dbReference>
<organism evidence="2 3">
    <name type="scientific">Amborella trichopoda</name>
    <dbReference type="NCBI Taxonomy" id="13333"/>
    <lineage>
        <taxon>Eukaryota</taxon>
        <taxon>Viridiplantae</taxon>
        <taxon>Streptophyta</taxon>
        <taxon>Embryophyta</taxon>
        <taxon>Tracheophyta</taxon>
        <taxon>Spermatophyta</taxon>
        <taxon>Magnoliopsida</taxon>
        <taxon>Amborellales</taxon>
        <taxon>Amborellaceae</taxon>
        <taxon>Amborella</taxon>
    </lineage>
</organism>
<dbReference type="Proteomes" id="UP000017836">
    <property type="component" value="Unassembled WGS sequence"/>
</dbReference>
<name>W1PS68_AMBTC</name>
<dbReference type="AlphaFoldDB" id="W1PS68"/>
<evidence type="ECO:0000256" key="1">
    <source>
        <dbReference type="SAM" id="MobiDB-lite"/>
    </source>
</evidence>
<feature type="region of interest" description="Disordered" evidence="1">
    <location>
        <begin position="55"/>
        <end position="91"/>
    </location>
</feature>
<proteinExistence type="predicted"/>
<accession>W1PS68</accession>
<gene>
    <name evidence="2" type="ORF">AMTR_s00013p00261200</name>
</gene>
<sequence length="127" mass="14892">MTQSRTTLGSVLQFNKTTNESLETSKTLLDIIRDEEEESNPCRLVANNKSGWVEREGDCRDKREESEPRKTEKSEREADHTQAITMDLRNKRDLRSKVRTVAGHLQNKRDLWNKVRTVAEHLRNKRD</sequence>
<protein>
    <submittedName>
        <fullName evidence="2">Uncharacterized protein</fullName>
    </submittedName>
</protein>
<keyword evidence="3" id="KW-1185">Reference proteome</keyword>
<dbReference type="Gramene" id="ERN10100">
    <property type="protein sequence ID" value="ERN10100"/>
    <property type="gene ID" value="AMTR_s00013p00261200"/>
</dbReference>
<dbReference type="HOGENOM" id="CLU_1973481_0_0_1"/>
<reference evidence="3" key="1">
    <citation type="journal article" date="2013" name="Science">
        <title>The Amborella genome and the evolution of flowering plants.</title>
        <authorList>
            <consortium name="Amborella Genome Project"/>
        </authorList>
    </citation>
    <scope>NUCLEOTIDE SEQUENCE [LARGE SCALE GENOMIC DNA]</scope>
</reference>
<evidence type="ECO:0000313" key="2">
    <source>
        <dbReference type="EMBL" id="ERN10100.1"/>
    </source>
</evidence>
<evidence type="ECO:0000313" key="3">
    <source>
        <dbReference type="Proteomes" id="UP000017836"/>
    </source>
</evidence>